<evidence type="ECO:0000313" key="2">
    <source>
        <dbReference type="EMBL" id="CAD6444570.1"/>
    </source>
</evidence>
<dbReference type="Proteomes" id="UP000624404">
    <property type="component" value="Unassembled WGS sequence"/>
</dbReference>
<name>A0A8H2ZS48_9HELO</name>
<evidence type="ECO:0000313" key="3">
    <source>
        <dbReference type="Proteomes" id="UP000624404"/>
    </source>
</evidence>
<keyword evidence="1" id="KW-0812">Transmembrane</keyword>
<sequence length="396" mass="43521">MPTTPITLKPDGLTDENGHSLLTHLEVQKLLRYVWTGAFLSTTKEEYMNHTNIQTDDYNRLKEYIDPLLLVHATCKDHCVVFKRDTYPTIVDLANSTYTLAQKAGGTAAGSYYANILRDGGILFEELGKDLADQDQTLITNKRKVINALVDRQVAGITKLQTDAANVKTSLLEFEEQLRSDQKALKEKDKTITDKLTAEGGDIDTLTTAIASKTTEITEEQDEYEQDIIIAATTVTYASVFPIGTICAAVVLGVYIERAVVMKAKVDALKTILQNEKDELAADNMLVAGLKLMDKDLTSLIALIGPAITTIDEMRGAWNNIAAELGAVKDAVAENSEETDLPELQQISQDAILGAWNDLKVEVNNFREAAYISEPDQVSLDEYSRQLQASIDGAGK</sequence>
<dbReference type="SUPFAM" id="SSF58100">
    <property type="entry name" value="Bacterial hemolysins"/>
    <property type="match status" value="1"/>
</dbReference>
<keyword evidence="3" id="KW-1185">Reference proteome</keyword>
<keyword evidence="1" id="KW-1133">Transmembrane helix</keyword>
<keyword evidence="1" id="KW-0472">Membrane</keyword>
<gene>
    <name evidence="2" type="ORF">SCLTRI_LOCUS4362</name>
</gene>
<protein>
    <submittedName>
        <fullName evidence="2">B9aae0c8-f8c5-4ac7-9cf5-76936cd25c03</fullName>
    </submittedName>
</protein>
<organism evidence="2 3">
    <name type="scientific">Sclerotinia trifoliorum</name>
    <dbReference type="NCBI Taxonomy" id="28548"/>
    <lineage>
        <taxon>Eukaryota</taxon>
        <taxon>Fungi</taxon>
        <taxon>Dikarya</taxon>
        <taxon>Ascomycota</taxon>
        <taxon>Pezizomycotina</taxon>
        <taxon>Leotiomycetes</taxon>
        <taxon>Helotiales</taxon>
        <taxon>Sclerotiniaceae</taxon>
        <taxon>Sclerotinia</taxon>
    </lineage>
</organism>
<accession>A0A8H2ZS48</accession>
<dbReference type="OrthoDB" id="4494488at2759"/>
<reference evidence="2" key="1">
    <citation type="submission" date="2020-10" db="EMBL/GenBank/DDBJ databases">
        <authorList>
            <person name="Kusch S."/>
        </authorList>
    </citation>
    <scope>NUCLEOTIDE SEQUENCE</scope>
    <source>
        <strain evidence="2">SwB9</strain>
    </source>
</reference>
<dbReference type="EMBL" id="CAJHIA010000012">
    <property type="protein sequence ID" value="CAD6444570.1"/>
    <property type="molecule type" value="Genomic_DNA"/>
</dbReference>
<dbReference type="Gene3D" id="1.20.1170.10">
    <property type="match status" value="1"/>
</dbReference>
<comment type="caution">
    <text evidence="2">The sequence shown here is derived from an EMBL/GenBank/DDBJ whole genome shotgun (WGS) entry which is preliminary data.</text>
</comment>
<dbReference type="CDD" id="cd22656">
    <property type="entry name" value="ClyA_Cry6Aa-like"/>
    <property type="match status" value="1"/>
</dbReference>
<evidence type="ECO:0000256" key="1">
    <source>
        <dbReference type="SAM" id="Phobius"/>
    </source>
</evidence>
<proteinExistence type="predicted"/>
<dbReference type="AlphaFoldDB" id="A0A8H2ZS48"/>
<feature type="transmembrane region" description="Helical" evidence="1">
    <location>
        <begin position="235"/>
        <end position="256"/>
    </location>
</feature>